<dbReference type="PROSITE" id="PS50948">
    <property type="entry name" value="PAN"/>
    <property type="match status" value="1"/>
</dbReference>
<comment type="caution">
    <text evidence="2">The sequence shown here is derived from an EMBL/GenBank/DDBJ whole genome shotgun (WGS) entry which is preliminary data.</text>
</comment>
<evidence type="ECO:0000313" key="3">
    <source>
        <dbReference type="Proteomes" id="UP000275408"/>
    </source>
</evidence>
<sequence>MKKENEMKWNLQFQGPSHSIQKNEEFSMKSALITTVRDPEDGSTGCIAFPENIRQFEHLHTCFIGMSKGSRSSTSMYSRFWLVIAFLTYRIRTNKVSGQCHTAEYSVRGMYLRGHTFKNVQVELHETCYFKCTEEVTCQSYNFVIGLNICELNNRTKEARPEDFLPDEMRYYMKRLTNRGLPLGSIAELPAESCTEVRASEGNDVENTKHWIYSDEKSLPIEALCEGSWQKVNGEYSVCFGAKDNQYGSVTIPKSGRLRAMKLIHKSGSLRCNRVTGSSFWGCTYRAYNGTLSTIITDADKNAVLPPDEDLEGFDVSQSHECGTEKHFYSLDGTSHNSTVLVFRNLSNPLSVSRDQELQIWYGQDLKDCSERGNSGKTCVDVFAWYE</sequence>
<dbReference type="InterPro" id="IPR003609">
    <property type="entry name" value="Pan_app"/>
</dbReference>
<gene>
    <name evidence="2" type="ORF">pdam_00009196</name>
</gene>
<reference evidence="2 3" key="1">
    <citation type="journal article" date="2018" name="Sci. Rep.">
        <title>Comparative analysis of the Pocillopora damicornis genome highlights role of immune system in coral evolution.</title>
        <authorList>
            <person name="Cunning R."/>
            <person name="Bay R.A."/>
            <person name="Gillette P."/>
            <person name="Baker A.C."/>
            <person name="Traylor-Knowles N."/>
        </authorList>
    </citation>
    <scope>NUCLEOTIDE SEQUENCE [LARGE SCALE GENOMIC DNA]</scope>
    <source>
        <strain evidence="2">RSMAS</strain>
        <tissue evidence="2">Whole animal</tissue>
    </source>
</reference>
<dbReference type="EMBL" id="RCHS01002956">
    <property type="protein sequence ID" value="RMX44785.1"/>
    <property type="molecule type" value="Genomic_DNA"/>
</dbReference>
<evidence type="ECO:0000259" key="1">
    <source>
        <dbReference type="PROSITE" id="PS50948"/>
    </source>
</evidence>
<protein>
    <recommendedName>
        <fullName evidence="1">Apple domain-containing protein</fullName>
    </recommendedName>
</protein>
<dbReference type="OrthoDB" id="10662708at2759"/>
<proteinExistence type="predicted"/>
<dbReference type="AlphaFoldDB" id="A0A3M6TTS0"/>
<feature type="domain" description="Apple" evidence="1">
    <location>
        <begin position="100"/>
        <end position="177"/>
    </location>
</feature>
<dbReference type="Pfam" id="PF00024">
    <property type="entry name" value="PAN_1"/>
    <property type="match status" value="1"/>
</dbReference>
<evidence type="ECO:0000313" key="2">
    <source>
        <dbReference type="EMBL" id="RMX44785.1"/>
    </source>
</evidence>
<accession>A0A3M6TTS0</accession>
<name>A0A3M6TTS0_POCDA</name>
<keyword evidence="3" id="KW-1185">Reference proteome</keyword>
<organism evidence="2 3">
    <name type="scientific">Pocillopora damicornis</name>
    <name type="common">Cauliflower coral</name>
    <name type="synonym">Millepora damicornis</name>
    <dbReference type="NCBI Taxonomy" id="46731"/>
    <lineage>
        <taxon>Eukaryota</taxon>
        <taxon>Metazoa</taxon>
        <taxon>Cnidaria</taxon>
        <taxon>Anthozoa</taxon>
        <taxon>Hexacorallia</taxon>
        <taxon>Scleractinia</taxon>
        <taxon>Astrocoeniina</taxon>
        <taxon>Pocilloporidae</taxon>
        <taxon>Pocillopora</taxon>
    </lineage>
</organism>
<dbReference type="Proteomes" id="UP000275408">
    <property type="component" value="Unassembled WGS sequence"/>
</dbReference>